<proteinExistence type="predicted"/>
<organism evidence="1 2">
    <name type="scientific">Dyadobacter pollutisoli</name>
    <dbReference type="NCBI Taxonomy" id="2910158"/>
    <lineage>
        <taxon>Bacteria</taxon>
        <taxon>Pseudomonadati</taxon>
        <taxon>Bacteroidota</taxon>
        <taxon>Cytophagia</taxon>
        <taxon>Cytophagales</taxon>
        <taxon>Spirosomataceae</taxon>
        <taxon>Dyadobacter</taxon>
    </lineage>
</organism>
<keyword evidence="2" id="KW-1185">Reference proteome</keyword>
<dbReference type="KEGG" id="dpf:ON006_14605"/>
<dbReference type="AlphaFoldDB" id="A0A9E8SSB9"/>
<evidence type="ECO:0000313" key="1">
    <source>
        <dbReference type="EMBL" id="WAC15167.1"/>
    </source>
</evidence>
<name>A0A9E8SSB9_9BACT</name>
<dbReference type="Proteomes" id="UP001164653">
    <property type="component" value="Chromosome"/>
</dbReference>
<dbReference type="RefSeq" id="WP_244823189.1">
    <property type="nucleotide sequence ID" value="NZ_CP112998.1"/>
</dbReference>
<gene>
    <name evidence="1" type="ORF">ON006_14605</name>
</gene>
<protein>
    <submittedName>
        <fullName evidence="1">Uncharacterized protein</fullName>
    </submittedName>
</protein>
<reference evidence="1" key="1">
    <citation type="submission" date="2022-11" db="EMBL/GenBank/DDBJ databases">
        <title>Dyadobacter pollutisoli sp. nov., isolated from plastic dumped soil.</title>
        <authorList>
            <person name="Kim J.M."/>
            <person name="Kim K.R."/>
            <person name="Lee J.K."/>
            <person name="Hao L."/>
            <person name="Jeon C.O."/>
        </authorList>
    </citation>
    <scope>NUCLEOTIDE SEQUENCE</scope>
    <source>
        <strain evidence="1">U1</strain>
    </source>
</reference>
<sequence>MLTEIIDKSYELFAKYMPTRPLDICTDCCMTPEKEFKLASLPVRQIPKNLLAEYNDGAKPEKTRIEEVKHFLPRYFDLLGQFEFPTHSTELSFSRLTPFDKIEWTKDELELLNQFSVEYFKHCLSIYPLPCFNDRIDTILIMLWKAGFNIGDLLTIWENENTKESTLHFRDLNFHGFDQYNHPKLSSAFGGKELADILLIWLDTETVKQTFAATIEQLIIENKYLADTDINELNLLYDIIRTKKNGS</sequence>
<accession>A0A9E8SSB9</accession>
<dbReference type="EMBL" id="CP112998">
    <property type="protein sequence ID" value="WAC15167.1"/>
    <property type="molecule type" value="Genomic_DNA"/>
</dbReference>
<evidence type="ECO:0000313" key="2">
    <source>
        <dbReference type="Proteomes" id="UP001164653"/>
    </source>
</evidence>